<dbReference type="EMBL" id="AMQM01008018">
    <property type="status" value="NOT_ANNOTATED_CDS"/>
    <property type="molecule type" value="Genomic_DNA"/>
</dbReference>
<dbReference type="AlphaFoldDB" id="T1FW60"/>
<reference evidence="5" key="3">
    <citation type="submission" date="2015-06" db="UniProtKB">
        <authorList>
            <consortium name="EnsemblMetazoa"/>
        </authorList>
    </citation>
    <scope>IDENTIFICATION</scope>
</reference>
<comment type="similarity">
    <text evidence="1">Belongs to the type-B carboxylesterase/lipase family.</text>
</comment>
<dbReference type="OrthoDB" id="3200163at2759"/>
<dbReference type="SUPFAM" id="SSF53474">
    <property type="entry name" value="alpha/beta-Hydrolases"/>
    <property type="match status" value="1"/>
</dbReference>
<accession>T1FW60</accession>
<dbReference type="InterPro" id="IPR051093">
    <property type="entry name" value="Neuroligin/BSAL"/>
</dbReference>
<evidence type="ECO:0000256" key="1">
    <source>
        <dbReference type="ARBA" id="ARBA00005964"/>
    </source>
</evidence>
<keyword evidence="2" id="KW-1133">Transmembrane helix</keyword>
<dbReference type="EnsemblMetazoa" id="HelroT194533">
    <property type="protein sequence ID" value="HelroP194533"/>
    <property type="gene ID" value="HelroG194533"/>
</dbReference>
<evidence type="ECO:0000313" key="6">
    <source>
        <dbReference type="Proteomes" id="UP000015101"/>
    </source>
</evidence>
<evidence type="ECO:0000259" key="3">
    <source>
        <dbReference type="Pfam" id="PF00135"/>
    </source>
</evidence>
<proteinExistence type="inferred from homology"/>
<feature type="domain" description="Carboxylesterase type B" evidence="3">
    <location>
        <begin position="112"/>
        <end position="221"/>
    </location>
</feature>
<dbReference type="CTD" id="20213056"/>
<evidence type="ECO:0000256" key="2">
    <source>
        <dbReference type="SAM" id="Phobius"/>
    </source>
</evidence>
<dbReference type="EMBL" id="AMQM01008017">
    <property type="status" value="NOT_ANNOTATED_CDS"/>
    <property type="molecule type" value="Genomic_DNA"/>
</dbReference>
<protein>
    <recommendedName>
        <fullName evidence="3">Carboxylesterase type B domain-containing protein</fullName>
    </recommendedName>
</protein>
<dbReference type="Gene3D" id="3.40.50.1820">
    <property type="entry name" value="alpha/beta hydrolase"/>
    <property type="match status" value="1"/>
</dbReference>
<sequence length="328" mass="38259">MFVDALYFEQFPLHSSFGVEFRPIVDNDLMFEHPREAIIAGRYHKVPFYTGVVENEFTYFINDMSRADHIDNLHLNIELFLNHSFNCKSNKRHSIVKIVKYNYIDWVETEKTNKYVYYWFFRHPNSCHMFELNYLFGVPFGNEPVDEYRENKNWNESTIEDRMLSEKIIKLWVSIAGTSKPGPIDGLIWPEYNTSTQHYITISAEPTSINQHFQLKTNNFWNVYLPEMFQDICENSLYEGVSNRTSSFFDFSIANPQNTVEDNCKNGRSDGGCDGRSGNGRSALVLCYVALPCLVLLSIILAFVVLKFKRKNAKLIRTIKHFPTSRAV</sequence>
<keyword evidence="6" id="KW-1185">Reference proteome</keyword>
<dbReference type="InterPro" id="IPR029058">
    <property type="entry name" value="AB_hydrolase_fold"/>
</dbReference>
<dbReference type="PANTHER" id="PTHR43903">
    <property type="entry name" value="NEUROLIGIN"/>
    <property type="match status" value="1"/>
</dbReference>
<reference evidence="4 6" key="2">
    <citation type="journal article" date="2013" name="Nature">
        <title>Insights into bilaterian evolution from three spiralian genomes.</title>
        <authorList>
            <person name="Simakov O."/>
            <person name="Marletaz F."/>
            <person name="Cho S.J."/>
            <person name="Edsinger-Gonzales E."/>
            <person name="Havlak P."/>
            <person name="Hellsten U."/>
            <person name="Kuo D.H."/>
            <person name="Larsson T."/>
            <person name="Lv J."/>
            <person name="Arendt D."/>
            <person name="Savage R."/>
            <person name="Osoegawa K."/>
            <person name="de Jong P."/>
            <person name="Grimwood J."/>
            <person name="Chapman J.A."/>
            <person name="Shapiro H."/>
            <person name="Aerts A."/>
            <person name="Otillar R.P."/>
            <person name="Terry A.Y."/>
            <person name="Boore J.L."/>
            <person name="Grigoriev I.V."/>
            <person name="Lindberg D.R."/>
            <person name="Seaver E.C."/>
            <person name="Weisblat D.A."/>
            <person name="Putnam N.H."/>
            <person name="Rokhsar D.S."/>
        </authorList>
    </citation>
    <scope>NUCLEOTIDE SEQUENCE</scope>
</reference>
<dbReference type="InParanoid" id="T1FW60"/>
<dbReference type="HOGENOM" id="CLU_848047_0_0_1"/>
<dbReference type="GeneID" id="20213056"/>
<dbReference type="EMBL" id="KB097710">
    <property type="protein sequence ID" value="ESN91219.1"/>
    <property type="molecule type" value="Genomic_DNA"/>
</dbReference>
<name>T1FW60_HELRO</name>
<dbReference type="RefSeq" id="XP_009030738.1">
    <property type="nucleotide sequence ID" value="XM_009032490.1"/>
</dbReference>
<dbReference type="Proteomes" id="UP000015101">
    <property type="component" value="Unassembled WGS sequence"/>
</dbReference>
<keyword evidence="2" id="KW-0472">Membrane</keyword>
<reference evidence="6" key="1">
    <citation type="submission" date="2012-12" db="EMBL/GenBank/DDBJ databases">
        <authorList>
            <person name="Hellsten U."/>
            <person name="Grimwood J."/>
            <person name="Chapman J.A."/>
            <person name="Shapiro H."/>
            <person name="Aerts A."/>
            <person name="Otillar R.P."/>
            <person name="Terry A.Y."/>
            <person name="Boore J.L."/>
            <person name="Simakov O."/>
            <person name="Marletaz F."/>
            <person name="Cho S.-J."/>
            <person name="Edsinger-Gonzales E."/>
            <person name="Havlak P."/>
            <person name="Kuo D.-H."/>
            <person name="Larsson T."/>
            <person name="Lv J."/>
            <person name="Arendt D."/>
            <person name="Savage R."/>
            <person name="Osoegawa K."/>
            <person name="de Jong P."/>
            <person name="Lindberg D.R."/>
            <person name="Seaver E.C."/>
            <person name="Weisblat D.A."/>
            <person name="Putnam N.H."/>
            <person name="Grigoriev I.V."/>
            <person name="Rokhsar D.S."/>
        </authorList>
    </citation>
    <scope>NUCLEOTIDE SEQUENCE</scope>
</reference>
<dbReference type="InterPro" id="IPR002018">
    <property type="entry name" value="CarbesteraseB"/>
</dbReference>
<feature type="transmembrane region" description="Helical" evidence="2">
    <location>
        <begin position="283"/>
        <end position="306"/>
    </location>
</feature>
<dbReference type="eggNOG" id="KOG4389">
    <property type="taxonomic scope" value="Eukaryota"/>
</dbReference>
<gene>
    <name evidence="5" type="primary">20213056</name>
    <name evidence="4" type="ORF">HELRODRAFT_194533</name>
</gene>
<evidence type="ECO:0000313" key="5">
    <source>
        <dbReference type="EnsemblMetazoa" id="HelroP194533"/>
    </source>
</evidence>
<keyword evidence="2" id="KW-0812">Transmembrane</keyword>
<dbReference type="Pfam" id="PF00135">
    <property type="entry name" value="COesterase"/>
    <property type="match status" value="1"/>
</dbReference>
<dbReference type="KEGG" id="hro:HELRODRAFT_194533"/>
<evidence type="ECO:0000313" key="4">
    <source>
        <dbReference type="EMBL" id="ESN91219.1"/>
    </source>
</evidence>
<organism evidence="5 6">
    <name type="scientific">Helobdella robusta</name>
    <name type="common">Californian leech</name>
    <dbReference type="NCBI Taxonomy" id="6412"/>
    <lineage>
        <taxon>Eukaryota</taxon>
        <taxon>Metazoa</taxon>
        <taxon>Spiralia</taxon>
        <taxon>Lophotrochozoa</taxon>
        <taxon>Annelida</taxon>
        <taxon>Clitellata</taxon>
        <taxon>Hirudinea</taxon>
        <taxon>Rhynchobdellida</taxon>
        <taxon>Glossiphoniidae</taxon>
        <taxon>Helobdella</taxon>
    </lineage>
</organism>
<dbReference type="STRING" id="6412.T1FW60"/>